<dbReference type="OrthoDB" id="291095at2"/>
<sequence length="108" mass="11648">MKPHDLEGIPGPLDDPADAVEGDGQGPPPRADDEPALELADEPIDPELPHRLWIKAIVPLLQLRSEGAGPSGRVGFAFDQMYIAACERLCRIFRSDLDEPRGSAPAGR</sequence>
<protein>
    <submittedName>
        <fullName evidence="2">Uncharacterized protein</fullName>
    </submittedName>
</protein>
<organism evidence="2 3">
    <name type="scientific">Aquisphaera giovannonii</name>
    <dbReference type="NCBI Taxonomy" id="406548"/>
    <lineage>
        <taxon>Bacteria</taxon>
        <taxon>Pseudomonadati</taxon>
        <taxon>Planctomycetota</taxon>
        <taxon>Planctomycetia</taxon>
        <taxon>Isosphaerales</taxon>
        <taxon>Isosphaeraceae</taxon>
        <taxon>Aquisphaera</taxon>
    </lineage>
</organism>
<proteinExistence type="predicted"/>
<dbReference type="KEGG" id="agv:OJF2_72410"/>
<name>A0A5B9WF00_9BACT</name>
<feature type="region of interest" description="Disordered" evidence="1">
    <location>
        <begin position="1"/>
        <end position="44"/>
    </location>
</feature>
<evidence type="ECO:0000256" key="1">
    <source>
        <dbReference type="SAM" id="MobiDB-lite"/>
    </source>
</evidence>
<accession>A0A5B9WF00</accession>
<dbReference type="AlphaFoldDB" id="A0A5B9WF00"/>
<dbReference type="EMBL" id="CP042997">
    <property type="protein sequence ID" value="QEH38635.1"/>
    <property type="molecule type" value="Genomic_DNA"/>
</dbReference>
<reference evidence="2 3" key="1">
    <citation type="submission" date="2019-08" db="EMBL/GenBank/DDBJ databases">
        <title>Deep-cultivation of Planctomycetes and their phenomic and genomic characterization uncovers novel biology.</title>
        <authorList>
            <person name="Wiegand S."/>
            <person name="Jogler M."/>
            <person name="Boedeker C."/>
            <person name="Pinto D."/>
            <person name="Vollmers J."/>
            <person name="Rivas-Marin E."/>
            <person name="Kohn T."/>
            <person name="Peeters S.H."/>
            <person name="Heuer A."/>
            <person name="Rast P."/>
            <person name="Oberbeckmann S."/>
            <person name="Bunk B."/>
            <person name="Jeske O."/>
            <person name="Meyerdierks A."/>
            <person name="Storesund J.E."/>
            <person name="Kallscheuer N."/>
            <person name="Luecker S."/>
            <person name="Lage O.M."/>
            <person name="Pohl T."/>
            <person name="Merkel B.J."/>
            <person name="Hornburger P."/>
            <person name="Mueller R.-W."/>
            <person name="Bruemmer F."/>
            <person name="Labrenz M."/>
            <person name="Spormann A.M."/>
            <person name="Op den Camp H."/>
            <person name="Overmann J."/>
            <person name="Amann R."/>
            <person name="Jetten M.S.M."/>
            <person name="Mascher T."/>
            <person name="Medema M.H."/>
            <person name="Devos D.P."/>
            <person name="Kaster A.-K."/>
            <person name="Ovreas L."/>
            <person name="Rohde M."/>
            <person name="Galperin M.Y."/>
            <person name="Jogler C."/>
        </authorList>
    </citation>
    <scope>NUCLEOTIDE SEQUENCE [LARGE SCALE GENOMIC DNA]</scope>
    <source>
        <strain evidence="2 3">OJF2</strain>
    </source>
</reference>
<evidence type="ECO:0000313" key="3">
    <source>
        <dbReference type="Proteomes" id="UP000324233"/>
    </source>
</evidence>
<evidence type="ECO:0000313" key="2">
    <source>
        <dbReference type="EMBL" id="QEH38635.1"/>
    </source>
</evidence>
<dbReference type="RefSeq" id="WP_148598055.1">
    <property type="nucleotide sequence ID" value="NZ_CP042997.1"/>
</dbReference>
<feature type="compositionally biased region" description="Acidic residues" evidence="1">
    <location>
        <begin position="34"/>
        <end position="44"/>
    </location>
</feature>
<gene>
    <name evidence="2" type="ORF">OJF2_72410</name>
</gene>
<dbReference type="Proteomes" id="UP000324233">
    <property type="component" value="Chromosome"/>
</dbReference>
<keyword evidence="3" id="KW-1185">Reference proteome</keyword>